<protein>
    <submittedName>
        <fullName evidence="3">Uncharacterized protein</fullName>
    </submittedName>
</protein>
<keyword evidence="2" id="KW-1185">Reference proteome</keyword>
<evidence type="ECO:0000256" key="1">
    <source>
        <dbReference type="SAM" id="MobiDB-lite"/>
    </source>
</evidence>
<feature type="compositionally biased region" description="Polar residues" evidence="1">
    <location>
        <begin position="54"/>
        <end position="92"/>
    </location>
</feature>
<reference evidence="3" key="1">
    <citation type="submission" date="2022-11" db="UniProtKB">
        <authorList>
            <consortium name="WormBaseParasite"/>
        </authorList>
    </citation>
    <scope>IDENTIFICATION</scope>
</reference>
<name>A0A914PFV3_9BILA</name>
<accession>A0A914PFV3</accession>
<feature type="region of interest" description="Disordered" evidence="1">
    <location>
        <begin position="219"/>
        <end position="275"/>
    </location>
</feature>
<feature type="region of interest" description="Disordered" evidence="1">
    <location>
        <begin position="1"/>
        <end position="92"/>
    </location>
</feature>
<feature type="region of interest" description="Disordered" evidence="1">
    <location>
        <begin position="106"/>
        <end position="142"/>
    </location>
</feature>
<feature type="compositionally biased region" description="Polar residues" evidence="1">
    <location>
        <begin position="266"/>
        <end position="275"/>
    </location>
</feature>
<organism evidence="2 3">
    <name type="scientific">Panagrolaimus davidi</name>
    <dbReference type="NCBI Taxonomy" id="227884"/>
    <lineage>
        <taxon>Eukaryota</taxon>
        <taxon>Metazoa</taxon>
        <taxon>Ecdysozoa</taxon>
        <taxon>Nematoda</taxon>
        <taxon>Chromadorea</taxon>
        <taxon>Rhabditida</taxon>
        <taxon>Tylenchina</taxon>
        <taxon>Panagrolaimomorpha</taxon>
        <taxon>Panagrolaimoidea</taxon>
        <taxon>Panagrolaimidae</taxon>
        <taxon>Panagrolaimus</taxon>
    </lineage>
</organism>
<feature type="compositionally biased region" description="Pro residues" evidence="1">
    <location>
        <begin position="28"/>
        <end position="40"/>
    </location>
</feature>
<proteinExistence type="predicted"/>
<evidence type="ECO:0000313" key="3">
    <source>
        <dbReference type="WBParaSite" id="PDA_v2.g13644.t1"/>
    </source>
</evidence>
<feature type="compositionally biased region" description="Basic and acidic residues" evidence="1">
    <location>
        <begin position="1"/>
        <end position="18"/>
    </location>
</feature>
<feature type="compositionally biased region" description="Polar residues" evidence="1">
    <location>
        <begin position="108"/>
        <end position="139"/>
    </location>
</feature>
<evidence type="ECO:0000313" key="2">
    <source>
        <dbReference type="Proteomes" id="UP000887578"/>
    </source>
</evidence>
<dbReference type="AlphaFoldDB" id="A0A914PFV3"/>
<dbReference type="Proteomes" id="UP000887578">
    <property type="component" value="Unplaced"/>
</dbReference>
<feature type="compositionally biased region" description="Basic and acidic residues" evidence="1">
    <location>
        <begin position="219"/>
        <end position="229"/>
    </location>
</feature>
<dbReference type="WBParaSite" id="PDA_v2.g13644.t1">
    <property type="protein sequence ID" value="PDA_v2.g13644.t1"/>
    <property type="gene ID" value="PDA_v2.g13644"/>
</dbReference>
<feature type="compositionally biased region" description="Basic and acidic residues" evidence="1">
    <location>
        <begin position="237"/>
        <end position="255"/>
    </location>
</feature>
<sequence length="289" mass="31397">MAFSRKNKDDKVILRYGDDDASSFEPPVGIPIPADDPPTPHLSNALNAAPGSSVADTSNAAPGSSVADTSNAALGSTTAHASNAPPQSSTADTSNAFAQSYYVAASNAAPQSSNTDASNVQSAGDTSGLNSSNSSQTFVENKLQHILDEPAVSSRRSSVNEELAILKAEELAKLQKETEDLTIQELQKKADGEKIKLQQQQLFAQIEEMNRQAAIVQKEKEEHARRRAENAATLQKQQEEQEAALRRQAEREKLQQKQAAEEEASSTKSPTKLQSITRWRSRTFYFFSF</sequence>